<organism evidence="1 2">
    <name type="scientific">Cricetulus griseus</name>
    <name type="common">Chinese hamster</name>
    <name type="synonym">Cricetulus barabensis griseus</name>
    <dbReference type="NCBI Taxonomy" id="10029"/>
    <lineage>
        <taxon>Eukaryota</taxon>
        <taxon>Metazoa</taxon>
        <taxon>Chordata</taxon>
        <taxon>Craniata</taxon>
        <taxon>Vertebrata</taxon>
        <taxon>Euteleostomi</taxon>
        <taxon>Mammalia</taxon>
        <taxon>Eutheria</taxon>
        <taxon>Euarchontoglires</taxon>
        <taxon>Glires</taxon>
        <taxon>Rodentia</taxon>
        <taxon>Myomorpha</taxon>
        <taxon>Muroidea</taxon>
        <taxon>Cricetidae</taxon>
        <taxon>Cricetinae</taxon>
        <taxon>Cricetulus</taxon>
    </lineage>
</organism>
<reference evidence="2" key="1">
    <citation type="journal article" date="2011" name="Nat. Biotechnol.">
        <title>The genomic sequence of the Chinese hamster ovary (CHO)-K1 cell line.</title>
        <authorList>
            <person name="Xu X."/>
            <person name="Nagarajan H."/>
            <person name="Lewis N.E."/>
            <person name="Pan S."/>
            <person name="Cai Z."/>
            <person name="Liu X."/>
            <person name="Chen W."/>
            <person name="Xie M."/>
            <person name="Wang W."/>
            <person name="Hammond S."/>
            <person name="Andersen M.R."/>
            <person name="Neff N."/>
            <person name="Passarelli B."/>
            <person name="Koh W."/>
            <person name="Fan H.C."/>
            <person name="Wang J."/>
            <person name="Gui Y."/>
            <person name="Lee K.H."/>
            <person name="Betenbaugh M.J."/>
            <person name="Quake S.R."/>
            <person name="Famili I."/>
            <person name="Palsson B.O."/>
            <person name="Wang J."/>
        </authorList>
    </citation>
    <scope>NUCLEOTIDE SEQUENCE [LARGE SCALE GENOMIC DNA]</scope>
    <source>
        <strain evidence="2">CHO K1 cell line</strain>
    </source>
</reference>
<dbReference type="EMBL" id="JH000151">
    <property type="protein sequence ID" value="EGW07171.1"/>
    <property type="molecule type" value="Genomic_DNA"/>
</dbReference>
<dbReference type="InParanoid" id="G3H531"/>
<evidence type="ECO:0000313" key="2">
    <source>
        <dbReference type="Proteomes" id="UP000001075"/>
    </source>
</evidence>
<dbReference type="Proteomes" id="UP000001075">
    <property type="component" value="Unassembled WGS sequence"/>
</dbReference>
<gene>
    <name evidence="1" type="ORF">I79_005400</name>
</gene>
<name>G3H531_CRIGR</name>
<evidence type="ECO:0000313" key="1">
    <source>
        <dbReference type="EMBL" id="EGW07171.1"/>
    </source>
</evidence>
<dbReference type="AlphaFoldDB" id="G3H531"/>
<sequence length="59" mass="6514">MAYPHAPQPARKKACGADAATFKPLDLRRHQFLSQVQRQSMKTAALFAPHNGSIVPQVE</sequence>
<proteinExistence type="predicted"/>
<protein>
    <submittedName>
        <fullName evidence="1">Uncharacterized protein</fullName>
    </submittedName>
</protein>
<accession>G3H531</accession>